<evidence type="ECO:0000313" key="11">
    <source>
        <dbReference type="EMBL" id="EHR37890.1"/>
    </source>
</evidence>
<evidence type="ECO:0000256" key="5">
    <source>
        <dbReference type="ARBA" id="ARBA00022741"/>
    </source>
</evidence>
<evidence type="ECO:0000256" key="4">
    <source>
        <dbReference type="ARBA" id="ARBA00022684"/>
    </source>
</evidence>
<proteinExistence type="inferred from homology"/>
<evidence type="ECO:0000313" key="12">
    <source>
        <dbReference type="Proteomes" id="UP000006190"/>
    </source>
</evidence>
<comment type="similarity">
    <text evidence="8">Belongs to the glutamate--cysteine ligase type 1 family.</text>
</comment>
<dbReference type="EMBL" id="AGEG01000003">
    <property type="protein sequence ID" value="EHR37890.1"/>
    <property type="molecule type" value="Genomic_DNA"/>
</dbReference>
<dbReference type="GO" id="GO:0046872">
    <property type="term" value="F:metal ion binding"/>
    <property type="evidence" value="ECO:0007669"/>
    <property type="project" value="TreeGrafter"/>
</dbReference>
<dbReference type="STRING" id="883113.HMPREF9708_00519"/>
<comment type="caution">
    <text evidence="11">The sequence shown here is derived from an EMBL/GenBank/DDBJ whole genome shotgun (WGS) entry which is preliminary data.</text>
</comment>
<comment type="pathway">
    <text evidence="1 9">Sulfur metabolism; glutathione biosynthesis; glutathione from L-cysteine and L-glutamate: step 1/2.</text>
</comment>
<evidence type="ECO:0000256" key="7">
    <source>
        <dbReference type="ARBA" id="ARBA00048819"/>
    </source>
</evidence>
<organism evidence="11 12">
    <name type="scientific">Facklamia languida CCUG 37842</name>
    <dbReference type="NCBI Taxonomy" id="883113"/>
    <lineage>
        <taxon>Bacteria</taxon>
        <taxon>Bacillati</taxon>
        <taxon>Bacillota</taxon>
        <taxon>Bacilli</taxon>
        <taxon>Lactobacillales</taxon>
        <taxon>Aerococcaceae</taxon>
        <taxon>Facklamia</taxon>
    </lineage>
</organism>
<comment type="catalytic activity">
    <reaction evidence="7 9">
        <text>L-cysteine + L-glutamate + ATP = gamma-L-glutamyl-L-cysteine + ADP + phosphate + H(+)</text>
        <dbReference type="Rhea" id="RHEA:13285"/>
        <dbReference type="ChEBI" id="CHEBI:15378"/>
        <dbReference type="ChEBI" id="CHEBI:29985"/>
        <dbReference type="ChEBI" id="CHEBI:30616"/>
        <dbReference type="ChEBI" id="CHEBI:35235"/>
        <dbReference type="ChEBI" id="CHEBI:43474"/>
        <dbReference type="ChEBI" id="CHEBI:58173"/>
        <dbReference type="ChEBI" id="CHEBI:456216"/>
        <dbReference type="EC" id="6.3.2.2"/>
    </reaction>
</comment>
<sequence length="70" mass="8134">MNNNPVTFNLSDVDRLWLSTIGLEREGIRLQPNGRISDRSHPIEWGNRTFHPYLQTDFAECQLELITPPL</sequence>
<dbReference type="PANTHER" id="PTHR38761">
    <property type="entry name" value="GLUTAMATE--CYSTEINE LIGASE"/>
    <property type="match status" value="1"/>
</dbReference>
<evidence type="ECO:0000256" key="8">
    <source>
        <dbReference type="RuleBase" id="RU003544"/>
    </source>
</evidence>
<dbReference type="GO" id="GO:0005524">
    <property type="term" value="F:ATP binding"/>
    <property type="evidence" value="ECO:0007669"/>
    <property type="project" value="UniProtKB-KW"/>
</dbReference>
<dbReference type="GO" id="GO:0006750">
    <property type="term" value="P:glutathione biosynthetic process"/>
    <property type="evidence" value="ECO:0007669"/>
    <property type="project" value="UniProtKB-UniPathway"/>
</dbReference>
<keyword evidence="12" id="KW-1185">Reference proteome</keyword>
<dbReference type="Gene3D" id="3.30.590.20">
    <property type="match status" value="1"/>
</dbReference>
<reference evidence="11 12" key="1">
    <citation type="submission" date="2012-01" db="EMBL/GenBank/DDBJ databases">
        <title>The Genome Sequence of Facklamia languida CCUG 37842.</title>
        <authorList>
            <consortium name="The Broad Institute Genome Sequencing Platform"/>
            <person name="Earl A."/>
            <person name="Ward D."/>
            <person name="Feldgarden M."/>
            <person name="Gevers D."/>
            <person name="Huys G."/>
            <person name="Young S.K."/>
            <person name="Zeng Q."/>
            <person name="Gargeya S."/>
            <person name="Fitzgerald M."/>
            <person name="Haas B."/>
            <person name="Abouelleil A."/>
            <person name="Alvarado L."/>
            <person name="Arachchi H.M."/>
            <person name="Berlin A."/>
            <person name="Chapman S.B."/>
            <person name="Gearin G."/>
            <person name="Goldberg J."/>
            <person name="Griggs A."/>
            <person name="Gujja S."/>
            <person name="Hansen M."/>
            <person name="Heiman D."/>
            <person name="Howarth C."/>
            <person name="Larimer J."/>
            <person name="Lui A."/>
            <person name="MacDonald P.J.P."/>
            <person name="McCowen C."/>
            <person name="Montmayeur A."/>
            <person name="Murphy C."/>
            <person name="Neiman D."/>
            <person name="Pearson M."/>
            <person name="Priest M."/>
            <person name="Roberts A."/>
            <person name="Saif S."/>
            <person name="Shea T."/>
            <person name="Sisk P."/>
            <person name="Stolte C."/>
            <person name="Sykes S."/>
            <person name="Wortman J."/>
            <person name="Nusbaum C."/>
            <person name="Birren B."/>
        </authorList>
    </citation>
    <scope>NUCLEOTIDE SEQUENCE [LARGE SCALE GENOMIC DNA]</scope>
    <source>
        <strain evidence="11 12">CCUG 37842</strain>
    </source>
</reference>
<dbReference type="InterPro" id="IPR007370">
    <property type="entry name" value="Glu_cys_ligase"/>
</dbReference>
<keyword evidence="6" id="KW-0067">ATP-binding</keyword>
<evidence type="ECO:0000256" key="6">
    <source>
        <dbReference type="ARBA" id="ARBA00022840"/>
    </source>
</evidence>
<dbReference type="Proteomes" id="UP000006190">
    <property type="component" value="Unassembled WGS sequence"/>
</dbReference>
<dbReference type="RefSeq" id="WP_006308546.1">
    <property type="nucleotide sequence ID" value="NZ_JH601133.1"/>
</dbReference>
<feature type="domain" description="Glutamate--cysteine ligase" evidence="10">
    <location>
        <begin position="18"/>
        <end position="69"/>
    </location>
</feature>
<dbReference type="PANTHER" id="PTHR38761:SF1">
    <property type="entry name" value="GLUTAMATE--CYSTEINE LIGASE"/>
    <property type="match status" value="1"/>
</dbReference>
<evidence type="ECO:0000259" key="10">
    <source>
        <dbReference type="Pfam" id="PF04262"/>
    </source>
</evidence>
<accession>H3NI91</accession>
<dbReference type="InterPro" id="IPR014746">
    <property type="entry name" value="Gln_synth/guanido_kin_cat_dom"/>
</dbReference>
<evidence type="ECO:0000256" key="1">
    <source>
        <dbReference type="ARBA" id="ARBA00005006"/>
    </source>
</evidence>
<dbReference type="SUPFAM" id="SSF55931">
    <property type="entry name" value="Glutamine synthetase/guanido kinase"/>
    <property type="match status" value="1"/>
</dbReference>
<dbReference type="InterPro" id="IPR006334">
    <property type="entry name" value="Glut_cys_ligase"/>
</dbReference>
<dbReference type="Pfam" id="PF04262">
    <property type="entry name" value="Glu_cys_ligase"/>
    <property type="match status" value="1"/>
</dbReference>
<dbReference type="HOGENOM" id="CLU_2751852_0_0_9"/>
<dbReference type="eggNOG" id="COG2918">
    <property type="taxonomic scope" value="Bacteria"/>
</dbReference>
<protein>
    <recommendedName>
        <fullName evidence="2 9">Glutamate--cysteine ligase</fullName>
        <ecNumber evidence="2 9">6.3.2.2</ecNumber>
    </recommendedName>
</protein>
<dbReference type="GO" id="GO:0005829">
    <property type="term" value="C:cytosol"/>
    <property type="evidence" value="ECO:0007669"/>
    <property type="project" value="TreeGrafter"/>
</dbReference>
<evidence type="ECO:0000256" key="3">
    <source>
        <dbReference type="ARBA" id="ARBA00022598"/>
    </source>
</evidence>
<gene>
    <name evidence="11" type="ORF">HMPREF9708_00519</name>
</gene>
<dbReference type="AlphaFoldDB" id="H3NI91"/>
<evidence type="ECO:0000256" key="9">
    <source>
        <dbReference type="RuleBase" id="RU004391"/>
    </source>
</evidence>
<name>H3NI91_9LACT</name>
<dbReference type="EC" id="6.3.2.2" evidence="2 9"/>
<dbReference type="GO" id="GO:0004357">
    <property type="term" value="F:glutamate-cysteine ligase activity"/>
    <property type="evidence" value="ECO:0007669"/>
    <property type="project" value="UniProtKB-EC"/>
</dbReference>
<keyword evidence="5" id="KW-0547">Nucleotide-binding</keyword>
<keyword evidence="3 8" id="KW-0436">Ligase</keyword>
<evidence type="ECO:0000256" key="2">
    <source>
        <dbReference type="ARBA" id="ARBA00012220"/>
    </source>
</evidence>
<keyword evidence="4 8" id="KW-0317">Glutathione biosynthesis</keyword>
<dbReference type="UniPathway" id="UPA00142">
    <property type="reaction ID" value="UER00209"/>
</dbReference>